<dbReference type="EMBL" id="JADPRT010000006">
    <property type="protein sequence ID" value="MBF9069655.1"/>
    <property type="molecule type" value="Genomic_DNA"/>
</dbReference>
<feature type="transmembrane region" description="Helical" evidence="1">
    <location>
        <begin position="164"/>
        <end position="186"/>
    </location>
</feature>
<comment type="caution">
    <text evidence="2">The sequence shown here is derived from an EMBL/GenBank/DDBJ whole genome shotgun (WGS) entry which is preliminary data.</text>
</comment>
<gene>
    <name evidence="2" type="ORF">I2501_16645</name>
</gene>
<feature type="transmembrane region" description="Helical" evidence="1">
    <location>
        <begin position="198"/>
        <end position="218"/>
    </location>
</feature>
<feature type="transmembrane region" description="Helical" evidence="1">
    <location>
        <begin position="119"/>
        <end position="144"/>
    </location>
</feature>
<dbReference type="RefSeq" id="WP_196194827.1">
    <property type="nucleotide sequence ID" value="NZ_JADPRT010000006.1"/>
</dbReference>
<evidence type="ECO:0000313" key="3">
    <source>
        <dbReference type="Proteomes" id="UP000657385"/>
    </source>
</evidence>
<keyword evidence="1" id="KW-0812">Transmembrane</keyword>
<feature type="transmembrane region" description="Helical" evidence="1">
    <location>
        <begin position="79"/>
        <end position="98"/>
    </location>
</feature>
<evidence type="ECO:0000256" key="1">
    <source>
        <dbReference type="SAM" id="Phobius"/>
    </source>
</evidence>
<name>A0A931B1V3_9ACTN</name>
<feature type="transmembrane region" description="Helical" evidence="1">
    <location>
        <begin position="38"/>
        <end position="59"/>
    </location>
</feature>
<dbReference type="GO" id="GO:0005886">
    <property type="term" value="C:plasma membrane"/>
    <property type="evidence" value="ECO:0007669"/>
    <property type="project" value="UniProtKB-SubCell"/>
</dbReference>
<protein>
    <submittedName>
        <fullName evidence="2">ABC transporter permease subunit</fullName>
    </submittedName>
</protein>
<organism evidence="2 3">
    <name type="scientific">Streptacidiphilus fuscans</name>
    <dbReference type="NCBI Taxonomy" id="2789292"/>
    <lineage>
        <taxon>Bacteria</taxon>
        <taxon>Bacillati</taxon>
        <taxon>Actinomycetota</taxon>
        <taxon>Actinomycetes</taxon>
        <taxon>Kitasatosporales</taxon>
        <taxon>Streptomycetaceae</taxon>
        <taxon>Streptacidiphilus</taxon>
    </lineage>
</organism>
<evidence type="ECO:0000313" key="2">
    <source>
        <dbReference type="EMBL" id="MBF9069655.1"/>
    </source>
</evidence>
<dbReference type="GO" id="GO:0140359">
    <property type="term" value="F:ABC-type transporter activity"/>
    <property type="evidence" value="ECO:0007669"/>
    <property type="project" value="InterPro"/>
</dbReference>
<dbReference type="AlphaFoldDB" id="A0A931B1V3"/>
<keyword evidence="3" id="KW-1185">Reference proteome</keyword>
<keyword evidence="1" id="KW-0472">Membrane</keyword>
<accession>A0A931B1V3</accession>
<reference evidence="2" key="1">
    <citation type="submission" date="2020-11" db="EMBL/GenBank/DDBJ databases">
        <title>Isolation and identification of active actinomycetes.</title>
        <authorList>
            <person name="Yu B."/>
        </authorList>
    </citation>
    <scope>NUCLEOTIDE SEQUENCE</scope>
    <source>
        <strain evidence="2">NEAU-YB345</strain>
    </source>
</reference>
<dbReference type="Pfam" id="PF12679">
    <property type="entry name" value="ABC2_membrane_2"/>
    <property type="match status" value="1"/>
</dbReference>
<keyword evidence="1" id="KW-1133">Transmembrane helix</keyword>
<sequence length="259" mass="28018">MSLILTRRQGPGRTGPISWPRVRAVARKEVQDYRRNRFIVITMTVMPVIFMILPVIDIFALPSDVASSMLTKRVGLSLLYMLIAPAVTPAAISAYSVVGEREQGTMEPVLTTPLRTEEFLIGKALAALLPTLAISYGIFGLFLLLVKVFAHPNVATAVFQGPLLLAQVLFTPLVAGWSIWAGIAISARSNDVRVAQQLSTLASLPPVAITSLFSFGVLTPTLRLALIIAAVLLVVDSLGWRAVSALFDRERLVTGKRAS</sequence>
<feature type="transmembrane region" description="Helical" evidence="1">
    <location>
        <begin position="224"/>
        <end position="247"/>
    </location>
</feature>
<dbReference type="PANTHER" id="PTHR43471">
    <property type="entry name" value="ABC TRANSPORTER PERMEASE"/>
    <property type="match status" value="1"/>
</dbReference>
<dbReference type="Proteomes" id="UP000657385">
    <property type="component" value="Unassembled WGS sequence"/>
</dbReference>
<proteinExistence type="predicted"/>